<dbReference type="Proteomes" id="UP000822688">
    <property type="component" value="Chromosome 1"/>
</dbReference>
<evidence type="ECO:0000313" key="1">
    <source>
        <dbReference type="EMBL" id="KAG0589983.1"/>
    </source>
</evidence>
<accession>A0A8T0J5B5</accession>
<organism evidence="1 2">
    <name type="scientific">Ceratodon purpureus</name>
    <name type="common">Fire moss</name>
    <name type="synonym">Dicranum purpureum</name>
    <dbReference type="NCBI Taxonomy" id="3225"/>
    <lineage>
        <taxon>Eukaryota</taxon>
        <taxon>Viridiplantae</taxon>
        <taxon>Streptophyta</taxon>
        <taxon>Embryophyta</taxon>
        <taxon>Bryophyta</taxon>
        <taxon>Bryophytina</taxon>
        <taxon>Bryopsida</taxon>
        <taxon>Dicranidae</taxon>
        <taxon>Pseudoditrichales</taxon>
        <taxon>Ditrichaceae</taxon>
        <taxon>Ceratodon</taxon>
    </lineage>
</organism>
<dbReference type="EMBL" id="CM026421">
    <property type="protein sequence ID" value="KAG0589983.1"/>
    <property type="molecule type" value="Genomic_DNA"/>
</dbReference>
<evidence type="ECO:0000313" key="2">
    <source>
        <dbReference type="Proteomes" id="UP000822688"/>
    </source>
</evidence>
<gene>
    <name evidence="1" type="ORF">KC19_1G061500</name>
</gene>
<sequence length="154" mass="17264">MWALIGFSWLPSSETASTFAHQTVGSLPSTYRVTSAVAFSNPTCHGSSWSSGHRRISVQKQTSLSEGKLQKKENTVLEETFAFSYEDFRVGVSFVLKVEAINRSTPSASSTEKWKELGWDMKRFWAPSSHCTASIRHFTKHMMLASDCECEEVT</sequence>
<protein>
    <submittedName>
        <fullName evidence="1">Uncharacterized protein</fullName>
    </submittedName>
</protein>
<dbReference type="AlphaFoldDB" id="A0A8T0J5B5"/>
<keyword evidence="2" id="KW-1185">Reference proteome</keyword>
<reference evidence="1" key="1">
    <citation type="submission" date="2020-06" db="EMBL/GenBank/DDBJ databases">
        <title>WGS assembly of Ceratodon purpureus strain R40.</title>
        <authorList>
            <person name="Carey S.B."/>
            <person name="Jenkins J."/>
            <person name="Shu S."/>
            <person name="Lovell J.T."/>
            <person name="Sreedasyam A."/>
            <person name="Maumus F."/>
            <person name="Tiley G.P."/>
            <person name="Fernandez-Pozo N."/>
            <person name="Barry K."/>
            <person name="Chen C."/>
            <person name="Wang M."/>
            <person name="Lipzen A."/>
            <person name="Daum C."/>
            <person name="Saski C.A."/>
            <person name="Payton A.C."/>
            <person name="Mcbreen J.C."/>
            <person name="Conrad R.E."/>
            <person name="Kollar L.M."/>
            <person name="Olsson S."/>
            <person name="Huttunen S."/>
            <person name="Landis J.B."/>
            <person name="Wickett N.J."/>
            <person name="Johnson M.G."/>
            <person name="Rensing S.A."/>
            <person name="Grimwood J."/>
            <person name="Schmutz J."/>
            <person name="Mcdaniel S.F."/>
        </authorList>
    </citation>
    <scope>NUCLEOTIDE SEQUENCE</scope>
    <source>
        <strain evidence="1">R40</strain>
    </source>
</reference>
<name>A0A8T0J5B5_CERPU</name>
<proteinExistence type="predicted"/>
<comment type="caution">
    <text evidence="1">The sequence shown here is derived from an EMBL/GenBank/DDBJ whole genome shotgun (WGS) entry which is preliminary data.</text>
</comment>